<reference evidence="2 3" key="1">
    <citation type="submission" date="2024-01" db="EMBL/GenBank/DDBJ databases">
        <title>The genome of the rayed Mediterranean limpet Patella caerulea (Linnaeus, 1758).</title>
        <authorList>
            <person name="Anh-Thu Weber A."/>
            <person name="Halstead-Nussloch G."/>
        </authorList>
    </citation>
    <scope>NUCLEOTIDE SEQUENCE [LARGE SCALE GENOMIC DNA]</scope>
    <source>
        <strain evidence="2">AATW-2023a</strain>
        <tissue evidence="2">Whole specimen</tissue>
    </source>
</reference>
<accession>A0AAN8JHK4</accession>
<protein>
    <submittedName>
        <fullName evidence="2">Uncharacterized protein</fullName>
    </submittedName>
</protein>
<feature type="compositionally biased region" description="Basic residues" evidence="1">
    <location>
        <begin position="99"/>
        <end position="110"/>
    </location>
</feature>
<name>A0AAN8JHK4_PATCE</name>
<gene>
    <name evidence="2" type="ORF">SNE40_014124</name>
</gene>
<feature type="region of interest" description="Disordered" evidence="1">
    <location>
        <begin position="1"/>
        <end position="138"/>
    </location>
</feature>
<organism evidence="2 3">
    <name type="scientific">Patella caerulea</name>
    <name type="common">Rayed Mediterranean limpet</name>
    <dbReference type="NCBI Taxonomy" id="87958"/>
    <lineage>
        <taxon>Eukaryota</taxon>
        <taxon>Metazoa</taxon>
        <taxon>Spiralia</taxon>
        <taxon>Lophotrochozoa</taxon>
        <taxon>Mollusca</taxon>
        <taxon>Gastropoda</taxon>
        <taxon>Patellogastropoda</taxon>
        <taxon>Patelloidea</taxon>
        <taxon>Patellidae</taxon>
        <taxon>Patella</taxon>
    </lineage>
</organism>
<keyword evidence="3" id="KW-1185">Reference proteome</keyword>
<comment type="caution">
    <text evidence="2">The sequence shown here is derived from an EMBL/GenBank/DDBJ whole genome shotgun (WGS) entry which is preliminary data.</text>
</comment>
<dbReference type="AlphaFoldDB" id="A0AAN8JHK4"/>
<feature type="compositionally biased region" description="Low complexity" evidence="1">
    <location>
        <begin position="70"/>
        <end position="83"/>
    </location>
</feature>
<dbReference type="Proteomes" id="UP001347796">
    <property type="component" value="Unassembled WGS sequence"/>
</dbReference>
<dbReference type="EMBL" id="JAZGQO010000010">
    <property type="protein sequence ID" value="KAK6175731.1"/>
    <property type="molecule type" value="Genomic_DNA"/>
</dbReference>
<proteinExistence type="predicted"/>
<evidence type="ECO:0000313" key="3">
    <source>
        <dbReference type="Proteomes" id="UP001347796"/>
    </source>
</evidence>
<sequence>MADEENDGVSHTQRSQNKGRDLHNVEYQNSKHAIKHKPTECSDSESETDSSDWATDDEDRYKEKNFIILDATNNTTTDTTNRNQNKKKRNDRHKEKPHSSRKHFSPRKGKYINVDGNDMDDYNQASGHSGTKLSDRKNRRNTTAIIEVQQTVELDIQDGGLVEEGQENREQKKLAVPVSSKSNMLPVGEGEFIMGDGDGILPAPSIMVESRGKKGIQVMWELPESPDPKYKLLLYVVNVVGVKFSKEINSDIR</sequence>
<evidence type="ECO:0000313" key="2">
    <source>
        <dbReference type="EMBL" id="KAK6175731.1"/>
    </source>
</evidence>
<feature type="compositionally biased region" description="Polar residues" evidence="1">
    <location>
        <begin position="123"/>
        <end position="132"/>
    </location>
</feature>
<feature type="compositionally biased region" description="Acidic residues" evidence="1">
    <location>
        <begin position="42"/>
        <end position="58"/>
    </location>
</feature>
<evidence type="ECO:0000256" key="1">
    <source>
        <dbReference type="SAM" id="MobiDB-lite"/>
    </source>
</evidence>